<name>A0A249XXU0_9CAUD</name>
<reference evidence="1 2" key="1">
    <citation type="submission" date="2017-04" db="EMBL/GenBank/DDBJ databases">
        <title>Complete Genome Sequence of Lytic Bacteriophage EF1 Infecting Enterococcus faecalis Isolates.</title>
        <authorList>
            <person name="Kim D."/>
            <person name="Kim Y.J."/>
            <person name="Han B.K."/>
            <person name="Kim H."/>
        </authorList>
    </citation>
    <scope>NUCLEOTIDE SEQUENCE [LARGE SCALE GENOMIC DNA]</scope>
</reference>
<keyword evidence="2" id="KW-1185">Reference proteome</keyword>
<dbReference type="EMBL" id="MF001358">
    <property type="protein sequence ID" value="ASZ76789.1"/>
    <property type="molecule type" value="Genomic_DNA"/>
</dbReference>
<dbReference type="Gene3D" id="3.30.420.240">
    <property type="match status" value="1"/>
</dbReference>
<proteinExistence type="predicted"/>
<dbReference type="Proteomes" id="UP000260005">
    <property type="component" value="Segment"/>
</dbReference>
<protein>
    <recommendedName>
        <fullName evidence="3">Terminase large subunit</fullName>
    </recommendedName>
</protein>
<evidence type="ECO:0008006" key="3">
    <source>
        <dbReference type="Google" id="ProtNLM"/>
    </source>
</evidence>
<accession>A0A249XXU0</accession>
<evidence type="ECO:0000313" key="2">
    <source>
        <dbReference type="Proteomes" id="UP000260005"/>
    </source>
</evidence>
<sequence>MVKVNPQRNGVGIKSVVNMIVIESEHFGIQANEIKRQYLNYMPRYVVVDGNGLGIGLVDYLVMPSSDSKTGESFSAFEVVNDDKGLYKKIDNHGDSYGKVLWIVKADSELNFEGYTALLQQMGSGKIRYLQNERDAKGDLESKKAYKTMSAGQKADAIRPFVLTSTLKNEMMNLTRPENNSTKFSLDRINKGMGKDKVSSLMYAIYVIKLQEDKERNKKKSSLANFAFFN</sequence>
<organism evidence="1 2">
    <name type="scientific">Enterococcus phage EF1</name>
    <dbReference type="NCBI Taxonomy" id="2025813"/>
    <lineage>
        <taxon>Viruses</taxon>
        <taxon>Duplodnaviria</taxon>
        <taxon>Heunggongvirae</taxon>
        <taxon>Uroviricota</taxon>
        <taxon>Caudoviricetes</taxon>
    </lineage>
</organism>
<evidence type="ECO:0000313" key="1">
    <source>
        <dbReference type="EMBL" id="ASZ76789.1"/>
    </source>
</evidence>